<accession>A0AAD9JAY5</accession>
<comment type="caution">
    <text evidence="1">The sequence shown here is derived from an EMBL/GenBank/DDBJ whole genome shotgun (WGS) entry which is preliminary data.</text>
</comment>
<keyword evidence="2" id="KW-1185">Reference proteome</keyword>
<evidence type="ECO:0000313" key="1">
    <source>
        <dbReference type="EMBL" id="KAK2149489.1"/>
    </source>
</evidence>
<protein>
    <submittedName>
        <fullName evidence="1">Uncharacterized protein</fullName>
    </submittedName>
</protein>
<gene>
    <name evidence="1" type="ORF">LSH36_449g00026</name>
</gene>
<organism evidence="1 2">
    <name type="scientific">Paralvinella palmiformis</name>
    <dbReference type="NCBI Taxonomy" id="53620"/>
    <lineage>
        <taxon>Eukaryota</taxon>
        <taxon>Metazoa</taxon>
        <taxon>Spiralia</taxon>
        <taxon>Lophotrochozoa</taxon>
        <taxon>Annelida</taxon>
        <taxon>Polychaeta</taxon>
        <taxon>Sedentaria</taxon>
        <taxon>Canalipalpata</taxon>
        <taxon>Terebellida</taxon>
        <taxon>Terebelliformia</taxon>
        <taxon>Alvinellidae</taxon>
        <taxon>Paralvinella</taxon>
    </lineage>
</organism>
<evidence type="ECO:0000313" key="2">
    <source>
        <dbReference type="Proteomes" id="UP001208570"/>
    </source>
</evidence>
<sequence>MDQEESSERYTNLLKIIQPMKSEMGDDKEFVTGVMKTLRDGPVKCSKNSSRADCDKLYVKFKVDYVTRAEFPLKIGDKFIFRLPSRHPSSPTALSATLFECCERSMSELCNYLQYAQRLFVNDEENSRSSRFLIELTSCSAIWRCLANAANMSDNYLESLMNFILETEKNAKDLHRRMTVIFRILVNSQLFHPRNSCLRRFYTRTCNNDIDDSFSLLHIIRLMLRYTPENAAKLVVLIQNIVDSRLPHCSLDGFLLTCLREMSKAISSDSKYLPWSDLPLVPSSDELLISPEEDFANLRPVKLKHPYECCEDYFDTSVCECNIKSIPQWSILQYLLLIHMIQLENVTMYNYETIHDFMSP</sequence>
<dbReference type="AlphaFoldDB" id="A0AAD9JAY5"/>
<dbReference type="Proteomes" id="UP001208570">
    <property type="component" value="Unassembled WGS sequence"/>
</dbReference>
<reference evidence="1" key="1">
    <citation type="journal article" date="2023" name="Mol. Biol. Evol.">
        <title>Third-Generation Sequencing Reveals the Adaptive Role of the Epigenome in Three Deep-Sea Polychaetes.</title>
        <authorList>
            <person name="Perez M."/>
            <person name="Aroh O."/>
            <person name="Sun Y."/>
            <person name="Lan Y."/>
            <person name="Juniper S.K."/>
            <person name="Young C.R."/>
            <person name="Angers B."/>
            <person name="Qian P.Y."/>
        </authorList>
    </citation>
    <scope>NUCLEOTIDE SEQUENCE</scope>
    <source>
        <strain evidence="1">P08H-3</strain>
    </source>
</reference>
<dbReference type="EMBL" id="JAODUP010000449">
    <property type="protein sequence ID" value="KAK2149489.1"/>
    <property type="molecule type" value="Genomic_DNA"/>
</dbReference>
<name>A0AAD9JAY5_9ANNE</name>
<proteinExistence type="predicted"/>